<feature type="transmembrane region" description="Helical" evidence="6">
    <location>
        <begin position="278"/>
        <end position="300"/>
    </location>
</feature>
<dbReference type="Proteomes" id="UP001529235">
    <property type="component" value="Unassembled WGS sequence"/>
</dbReference>
<comment type="subcellular location">
    <subcellularLocation>
        <location evidence="1">Cell membrane</location>
        <topology evidence="1">Multi-pass membrane protein</topology>
    </subcellularLocation>
</comment>
<feature type="transmembrane region" description="Helical" evidence="6">
    <location>
        <begin position="24"/>
        <end position="47"/>
    </location>
</feature>
<keyword evidence="3 6" id="KW-0812">Transmembrane</keyword>
<feature type="transmembrane region" description="Helical" evidence="6">
    <location>
        <begin position="320"/>
        <end position="344"/>
    </location>
</feature>
<dbReference type="RefSeq" id="WP_285273692.1">
    <property type="nucleotide sequence ID" value="NZ_JASNVW010000002.1"/>
</dbReference>
<evidence type="ECO:0000313" key="8">
    <source>
        <dbReference type="Proteomes" id="UP001529235"/>
    </source>
</evidence>
<feature type="transmembrane region" description="Helical" evidence="6">
    <location>
        <begin position="107"/>
        <end position="128"/>
    </location>
</feature>
<dbReference type="PANTHER" id="PTHR30250:SF28">
    <property type="entry name" value="POLYSACCHARIDE BIOSYNTHESIS PROTEIN"/>
    <property type="match status" value="1"/>
</dbReference>
<keyword evidence="4 6" id="KW-1133">Transmembrane helix</keyword>
<dbReference type="AlphaFoldDB" id="A0ABD4Z5X7"/>
<protein>
    <submittedName>
        <fullName evidence="7">Oligosaccharide flippase family protein</fullName>
    </submittedName>
</protein>
<evidence type="ECO:0000256" key="5">
    <source>
        <dbReference type="ARBA" id="ARBA00023136"/>
    </source>
</evidence>
<dbReference type="PANTHER" id="PTHR30250">
    <property type="entry name" value="PST FAMILY PREDICTED COLANIC ACID TRANSPORTER"/>
    <property type="match status" value="1"/>
</dbReference>
<feature type="transmembrane region" description="Helical" evidence="6">
    <location>
        <begin position="140"/>
        <end position="166"/>
    </location>
</feature>
<dbReference type="EMBL" id="JASNVW010000002">
    <property type="protein sequence ID" value="MDK6028717.1"/>
    <property type="molecule type" value="Genomic_DNA"/>
</dbReference>
<feature type="transmembrane region" description="Helical" evidence="6">
    <location>
        <begin position="388"/>
        <end position="407"/>
    </location>
</feature>
<dbReference type="Pfam" id="PF01943">
    <property type="entry name" value="Polysacc_synt"/>
    <property type="match status" value="1"/>
</dbReference>
<feature type="transmembrane region" description="Helical" evidence="6">
    <location>
        <begin position="350"/>
        <end position="376"/>
    </location>
</feature>
<feature type="transmembrane region" description="Helical" evidence="6">
    <location>
        <begin position="178"/>
        <end position="194"/>
    </location>
</feature>
<keyword evidence="8" id="KW-1185">Reference proteome</keyword>
<reference evidence="7 8" key="1">
    <citation type="submission" date="2023-05" db="EMBL/GenBank/DDBJ databases">
        <title>A new hyperthermophilic archaea 'Ignisphaera cupida' sp. nov. and description of the family 'Ignisphaeraceae' fam. nov.</title>
        <authorList>
            <person name="Podosokorskaya O.A."/>
            <person name="Elcheninov A.G."/>
            <person name="Klukina A."/>
            <person name="Merkel A.Y."/>
        </authorList>
    </citation>
    <scope>NUCLEOTIDE SEQUENCE [LARGE SCALE GENOMIC DNA]</scope>
    <source>
        <strain evidence="7 8">4213-co</strain>
    </source>
</reference>
<evidence type="ECO:0000256" key="3">
    <source>
        <dbReference type="ARBA" id="ARBA00022692"/>
    </source>
</evidence>
<feature type="transmembrane region" description="Helical" evidence="6">
    <location>
        <begin position="413"/>
        <end position="437"/>
    </location>
</feature>
<feature type="transmembrane region" description="Helical" evidence="6">
    <location>
        <begin position="53"/>
        <end position="74"/>
    </location>
</feature>
<organism evidence="7 8">
    <name type="scientific">Ignisphaera cupida</name>
    <dbReference type="NCBI Taxonomy" id="3050454"/>
    <lineage>
        <taxon>Archaea</taxon>
        <taxon>Thermoproteota</taxon>
        <taxon>Thermoprotei</taxon>
        <taxon>Desulfurococcales</taxon>
        <taxon>Desulfurococcaceae</taxon>
        <taxon>Ignisphaera</taxon>
    </lineage>
</organism>
<evidence type="ECO:0000256" key="2">
    <source>
        <dbReference type="ARBA" id="ARBA00022475"/>
    </source>
</evidence>
<evidence type="ECO:0000256" key="4">
    <source>
        <dbReference type="ARBA" id="ARBA00022989"/>
    </source>
</evidence>
<dbReference type="GO" id="GO:0005886">
    <property type="term" value="C:plasma membrane"/>
    <property type="evidence" value="ECO:0007669"/>
    <property type="project" value="UniProtKB-SubCell"/>
</dbReference>
<accession>A0ABD4Z5X7</accession>
<dbReference type="InterPro" id="IPR050833">
    <property type="entry name" value="Poly_Biosynth_Transport"/>
</dbReference>
<comment type="caution">
    <text evidence="7">The sequence shown here is derived from an EMBL/GenBank/DDBJ whole genome shotgun (WGS) entry which is preliminary data.</text>
</comment>
<feature type="transmembrane region" description="Helical" evidence="6">
    <location>
        <begin position="474"/>
        <end position="495"/>
    </location>
</feature>
<sequence length="541" mass="59146">MSSTKNGDNNYLLEYLRSAAGNTFILFLGDFLYNLVLAIGSIFIARILGSEGYGAFSLALVPPLTLVSLLSLGIDTAATRYIQKFLAEENKSKAIYVVRSSLLMRSIINIVGAVACFVFSSQLAQILVNRAELGEYVRVASAIVFLQGVYSLVLSIFIGVNMAVGVSIAKITYSVSKTLVSIVMLMVFNMGVLGALIGNIIGYVIALVIALIFLAVLLRRFHKYSSNADGMKNVLWELLSYGIPLYASSIVSIAVSIYQNLLIAYALPLSDIGGYRAISNFNVLITVVASPISASLLPLFTHVFTKFQDMENMLKLSNKYTSFVLVPVTMIAMIFSRELIYIFYGSQYLFAYHYLPLLLAPNLLVGLGSLTIPVLLNAVGDTKANMKASIVSSIALVATSCLLTMVLKLGLWGYLTSLLISSAVGMLLVLAYARRYVRNPIDINQSIKIYLASTMAAAATIPIFHISVPRFVSAFRIAAGFTLFVLIYVAASVYFNIIREDDVEFIVKAFNRFPIVNIVINLLAKYALTLINLMGSDKKTR</sequence>
<evidence type="ECO:0000313" key="7">
    <source>
        <dbReference type="EMBL" id="MDK6028717.1"/>
    </source>
</evidence>
<feature type="transmembrane region" description="Helical" evidence="6">
    <location>
        <begin position="515"/>
        <end position="535"/>
    </location>
</feature>
<keyword evidence="5 6" id="KW-0472">Membrane</keyword>
<proteinExistence type="predicted"/>
<keyword evidence="2" id="KW-1003">Cell membrane</keyword>
<evidence type="ECO:0000256" key="1">
    <source>
        <dbReference type="ARBA" id="ARBA00004651"/>
    </source>
</evidence>
<feature type="transmembrane region" description="Helical" evidence="6">
    <location>
        <begin position="238"/>
        <end position="258"/>
    </location>
</feature>
<name>A0ABD4Z5X7_9CREN</name>
<evidence type="ECO:0000256" key="6">
    <source>
        <dbReference type="SAM" id="Phobius"/>
    </source>
</evidence>
<gene>
    <name evidence="7" type="ORF">QPL79_05020</name>
</gene>
<feature type="transmembrane region" description="Helical" evidence="6">
    <location>
        <begin position="200"/>
        <end position="218"/>
    </location>
</feature>
<dbReference type="InterPro" id="IPR002797">
    <property type="entry name" value="Polysacc_synth"/>
</dbReference>
<feature type="transmembrane region" description="Helical" evidence="6">
    <location>
        <begin position="449"/>
        <end position="468"/>
    </location>
</feature>